<accession>A0AA40K8L9</accession>
<evidence type="ECO:0000256" key="1">
    <source>
        <dbReference type="SAM" id="MobiDB-lite"/>
    </source>
</evidence>
<feature type="region of interest" description="Disordered" evidence="1">
    <location>
        <begin position="36"/>
        <end position="71"/>
    </location>
</feature>
<feature type="signal peptide" evidence="2">
    <location>
        <begin position="1"/>
        <end position="31"/>
    </location>
</feature>
<evidence type="ECO:0000313" key="4">
    <source>
        <dbReference type="Proteomes" id="UP001172155"/>
    </source>
</evidence>
<dbReference type="Proteomes" id="UP001172155">
    <property type="component" value="Unassembled WGS sequence"/>
</dbReference>
<feature type="compositionally biased region" description="Polar residues" evidence="1">
    <location>
        <begin position="38"/>
        <end position="47"/>
    </location>
</feature>
<sequence>MPGQMQKWAERKMTPFLVSAVFCGLVREVGGGGIPLRPTQSLRVSDSQHPRNLGNVRGERQRSHNQTLTRSQYMARHLPGPPKAIFGAGRANTVLL</sequence>
<proteinExistence type="predicted"/>
<evidence type="ECO:0000313" key="3">
    <source>
        <dbReference type="EMBL" id="KAK0749986.1"/>
    </source>
</evidence>
<gene>
    <name evidence="3" type="ORF">B0T18DRAFT_407994</name>
</gene>
<dbReference type="EMBL" id="JAUKUD010000003">
    <property type="protein sequence ID" value="KAK0749986.1"/>
    <property type="molecule type" value="Genomic_DNA"/>
</dbReference>
<feature type="chain" id="PRO_5041334432" description="Secreted protein" evidence="2">
    <location>
        <begin position="32"/>
        <end position="96"/>
    </location>
</feature>
<keyword evidence="4" id="KW-1185">Reference proteome</keyword>
<comment type="caution">
    <text evidence="3">The sequence shown here is derived from an EMBL/GenBank/DDBJ whole genome shotgun (WGS) entry which is preliminary data.</text>
</comment>
<protein>
    <recommendedName>
        <fullName evidence="5">Secreted protein</fullName>
    </recommendedName>
</protein>
<organism evidence="3 4">
    <name type="scientific">Schizothecium vesticola</name>
    <dbReference type="NCBI Taxonomy" id="314040"/>
    <lineage>
        <taxon>Eukaryota</taxon>
        <taxon>Fungi</taxon>
        <taxon>Dikarya</taxon>
        <taxon>Ascomycota</taxon>
        <taxon>Pezizomycotina</taxon>
        <taxon>Sordariomycetes</taxon>
        <taxon>Sordariomycetidae</taxon>
        <taxon>Sordariales</taxon>
        <taxon>Schizotheciaceae</taxon>
        <taxon>Schizothecium</taxon>
    </lineage>
</organism>
<keyword evidence="2" id="KW-0732">Signal</keyword>
<evidence type="ECO:0000256" key="2">
    <source>
        <dbReference type="SAM" id="SignalP"/>
    </source>
</evidence>
<name>A0AA40K8L9_9PEZI</name>
<dbReference type="AlphaFoldDB" id="A0AA40K8L9"/>
<evidence type="ECO:0008006" key="5">
    <source>
        <dbReference type="Google" id="ProtNLM"/>
    </source>
</evidence>
<reference evidence="3" key="1">
    <citation type="submission" date="2023-06" db="EMBL/GenBank/DDBJ databases">
        <title>Genome-scale phylogeny and comparative genomics of the fungal order Sordariales.</title>
        <authorList>
            <consortium name="Lawrence Berkeley National Laboratory"/>
            <person name="Hensen N."/>
            <person name="Bonometti L."/>
            <person name="Westerberg I."/>
            <person name="Brannstrom I.O."/>
            <person name="Guillou S."/>
            <person name="Cros-Aarteil S."/>
            <person name="Calhoun S."/>
            <person name="Haridas S."/>
            <person name="Kuo A."/>
            <person name="Mondo S."/>
            <person name="Pangilinan J."/>
            <person name="Riley R."/>
            <person name="LaButti K."/>
            <person name="Andreopoulos B."/>
            <person name="Lipzen A."/>
            <person name="Chen C."/>
            <person name="Yanf M."/>
            <person name="Daum C."/>
            <person name="Ng V."/>
            <person name="Clum A."/>
            <person name="Steindorff A."/>
            <person name="Ohm R."/>
            <person name="Martin F."/>
            <person name="Silar P."/>
            <person name="Natvig D."/>
            <person name="Lalanne C."/>
            <person name="Gautier V."/>
            <person name="Ament-velasquez S.L."/>
            <person name="Kruys A."/>
            <person name="Hutchinson M.I."/>
            <person name="Powell A.J."/>
            <person name="Barry K."/>
            <person name="Miller A.N."/>
            <person name="Grigoriev I.V."/>
            <person name="Debuchy R."/>
            <person name="Gladieux P."/>
            <person name="Thoren M.H."/>
            <person name="Johannesson H."/>
        </authorList>
    </citation>
    <scope>NUCLEOTIDE SEQUENCE</scope>
    <source>
        <strain evidence="3">SMH3187-1</strain>
    </source>
</reference>